<dbReference type="SMART" id="SM00401">
    <property type="entry name" value="ZnF_GATA"/>
    <property type="match status" value="1"/>
</dbReference>
<feature type="region of interest" description="Disordered" evidence="11">
    <location>
        <begin position="290"/>
        <end position="312"/>
    </location>
</feature>
<accession>A0AAV0N3D3</accession>
<evidence type="ECO:0000256" key="9">
    <source>
        <dbReference type="ARBA" id="ARBA00023242"/>
    </source>
</evidence>
<dbReference type="InterPro" id="IPR051140">
    <property type="entry name" value="GATA_TF"/>
</dbReference>
<dbReference type="CDD" id="cd00202">
    <property type="entry name" value="ZnF_GATA"/>
    <property type="match status" value="1"/>
</dbReference>
<evidence type="ECO:0000256" key="11">
    <source>
        <dbReference type="SAM" id="MobiDB-lite"/>
    </source>
</evidence>
<feature type="compositionally biased region" description="Low complexity" evidence="11">
    <location>
        <begin position="303"/>
        <end position="312"/>
    </location>
</feature>
<evidence type="ECO:0000256" key="5">
    <source>
        <dbReference type="ARBA" id="ARBA00023015"/>
    </source>
</evidence>
<dbReference type="EMBL" id="CAMGYJ010000007">
    <property type="protein sequence ID" value="CAI0452998.1"/>
    <property type="molecule type" value="Genomic_DNA"/>
</dbReference>
<dbReference type="PROSITE" id="PS00344">
    <property type="entry name" value="GATA_ZN_FINGER_1"/>
    <property type="match status" value="1"/>
</dbReference>
<evidence type="ECO:0000256" key="2">
    <source>
        <dbReference type="ARBA" id="ARBA00022723"/>
    </source>
</evidence>
<dbReference type="Pfam" id="PF00320">
    <property type="entry name" value="GATA"/>
    <property type="match status" value="1"/>
</dbReference>
<dbReference type="Gene3D" id="3.30.50.10">
    <property type="entry name" value="Erythroid Transcription Factor GATA-1, subunit A"/>
    <property type="match status" value="1"/>
</dbReference>
<evidence type="ECO:0000256" key="3">
    <source>
        <dbReference type="ARBA" id="ARBA00022771"/>
    </source>
</evidence>
<keyword evidence="4" id="KW-0862">Zinc</keyword>
<protein>
    <recommendedName>
        <fullName evidence="12">GATA-type domain-containing protein</fullName>
    </recommendedName>
</protein>
<gene>
    <name evidence="13" type="ORF">LITE_LOCUS31423</name>
</gene>
<dbReference type="PANTHER" id="PTHR45658">
    <property type="entry name" value="GATA TRANSCRIPTION FACTOR"/>
    <property type="match status" value="1"/>
</dbReference>
<dbReference type="PROSITE" id="PS50114">
    <property type="entry name" value="GATA_ZN_FINGER_2"/>
    <property type="match status" value="1"/>
</dbReference>
<evidence type="ECO:0000256" key="7">
    <source>
        <dbReference type="ARBA" id="ARBA00023159"/>
    </source>
</evidence>
<sequence>MNDSWFFDKNFSGVTDDFFDETLLYFDFPLEDVDPAAVEEDWQTKFQELEPPSIFLPNFPSDICCASGNGAGKVEGTSSILQNQSSEFKQCSTISSNKSSSSRSISIQCDSSSDAKYPQQNFRTSSPISVLESSSSSCSAENPSTYHSTIAVTAKRPRSKGLRSQRRTYEFFHRLFSSGRKRLHPLAQLEPESVPHVDEKISSGLVKGVQKKRKQQQGTSSETRRCSHCGVSETPQWREGPLGPKTLCNACGVRHRSGRLFPEYRPAASPTFIPAVHSNSHRKVLELRKKTCTGDGSGEEEGAGSATTTSTA</sequence>
<feature type="domain" description="GATA-type" evidence="12">
    <location>
        <begin position="220"/>
        <end position="256"/>
    </location>
</feature>
<evidence type="ECO:0000256" key="10">
    <source>
        <dbReference type="PROSITE-ProRule" id="PRU00094"/>
    </source>
</evidence>
<evidence type="ECO:0000256" key="1">
    <source>
        <dbReference type="ARBA" id="ARBA00005694"/>
    </source>
</evidence>
<dbReference type="InterPro" id="IPR013088">
    <property type="entry name" value="Znf_NHR/GATA"/>
</dbReference>
<proteinExistence type="inferred from homology"/>
<dbReference type="GO" id="GO:0008270">
    <property type="term" value="F:zinc ion binding"/>
    <property type="evidence" value="ECO:0007669"/>
    <property type="project" value="UniProtKB-KW"/>
</dbReference>
<dbReference type="PANTHER" id="PTHR45658:SF134">
    <property type="entry name" value="GATA TYPE ZINC FINGER TRANSCRIPTION FACTOR FAMILY PROTEIN"/>
    <property type="match status" value="1"/>
</dbReference>
<dbReference type="GO" id="GO:0030154">
    <property type="term" value="P:cell differentiation"/>
    <property type="evidence" value="ECO:0007669"/>
    <property type="project" value="TreeGrafter"/>
</dbReference>
<evidence type="ECO:0000256" key="8">
    <source>
        <dbReference type="ARBA" id="ARBA00023163"/>
    </source>
</evidence>
<dbReference type="GO" id="GO:0006355">
    <property type="term" value="P:regulation of DNA-templated transcription"/>
    <property type="evidence" value="ECO:0007669"/>
    <property type="project" value="InterPro"/>
</dbReference>
<keyword evidence="9" id="KW-0539">Nucleus</keyword>
<dbReference type="FunFam" id="3.30.50.10:FF:000018">
    <property type="entry name" value="GATA transcription factor"/>
    <property type="match status" value="1"/>
</dbReference>
<organism evidence="13 14">
    <name type="scientific">Linum tenue</name>
    <dbReference type="NCBI Taxonomy" id="586396"/>
    <lineage>
        <taxon>Eukaryota</taxon>
        <taxon>Viridiplantae</taxon>
        <taxon>Streptophyta</taxon>
        <taxon>Embryophyta</taxon>
        <taxon>Tracheophyta</taxon>
        <taxon>Spermatophyta</taxon>
        <taxon>Magnoliopsida</taxon>
        <taxon>eudicotyledons</taxon>
        <taxon>Gunneridae</taxon>
        <taxon>Pentapetalae</taxon>
        <taxon>rosids</taxon>
        <taxon>fabids</taxon>
        <taxon>Malpighiales</taxon>
        <taxon>Linaceae</taxon>
        <taxon>Linum</taxon>
    </lineage>
</organism>
<evidence type="ECO:0000313" key="14">
    <source>
        <dbReference type="Proteomes" id="UP001154282"/>
    </source>
</evidence>
<name>A0AAV0N3D3_9ROSI</name>
<keyword evidence="6" id="KW-0238">DNA-binding</keyword>
<evidence type="ECO:0000256" key="4">
    <source>
        <dbReference type="ARBA" id="ARBA00022833"/>
    </source>
</evidence>
<keyword evidence="14" id="KW-1185">Reference proteome</keyword>
<dbReference type="AlphaFoldDB" id="A0AAV0N3D3"/>
<feature type="region of interest" description="Disordered" evidence="11">
    <location>
        <begin position="205"/>
        <end position="238"/>
    </location>
</feature>
<keyword evidence="8" id="KW-0804">Transcription</keyword>
<evidence type="ECO:0000256" key="6">
    <source>
        <dbReference type="ARBA" id="ARBA00023125"/>
    </source>
</evidence>
<keyword evidence="7" id="KW-0010">Activator</keyword>
<comment type="similarity">
    <text evidence="1">Belongs to the type IV zinc-finger family. Class A subfamily.</text>
</comment>
<keyword evidence="5" id="KW-0805">Transcription regulation</keyword>
<evidence type="ECO:0000259" key="12">
    <source>
        <dbReference type="PROSITE" id="PS50114"/>
    </source>
</evidence>
<comment type="caution">
    <text evidence="13">The sequence shown here is derived from an EMBL/GenBank/DDBJ whole genome shotgun (WGS) entry which is preliminary data.</text>
</comment>
<dbReference type="Proteomes" id="UP001154282">
    <property type="component" value="Unassembled WGS sequence"/>
</dbReference>
<dbReference type="GO" id="GO:0043565">
    <property type="term" value="F:sequence-specific DNA binding"/>
    <property type="evidence" value="ECO:0007669"/>
    <property type="project" value="InterPro"/>
</dbReference>
<keyword evidence="3 10" id="KW-0863">Zinc-finger</keyword>
<dbReference type="InterPro" id="IPR000679">
    <property type="entry name" value="Znf_GATA"/>
</dbReference>
<keyword evidence="2" id="KW-0479">Metal-binding</keyword>
<evidence type="ECO:0000313" key="13">
    <source>
        <dbReference type="EMBL" id="CAI0452998.1"/>
    </source>
</evidence>
<reference evidence="13" key="1">
    <citation type="submission" date="2022-08" db="EMBL/GenBank/DDBJ databases">
        <authorList>
            <person name="Gutierrez-Valencia J."/>
        </authorList>
    </citation>
    <scope>NUCLEOTIDE SEQUENCE</scope>
</reference>
<dbReference type="GO" id="GO:0005634">
    <property type="term" value="C:nucleus"/>
    <property type="evidence" value="ECO:0007669"/>
    <property type="project" value="TreeGrafter"/>
</dbReference>
<dbReference type="SUPFAM" id="SSF57716">
    <property type="entry name" value="Glucocorticoid receptor-like (DNA-binding domain)"/>
    <property type="match status" value="1"/>
</dbReference>